<dbReference type="EMBL" id="BMAW01006768">
    <property type="protein sequence ID" value="GFT00459.1"/>
    <property type="molecule type" value="Genomic_DNA"/>
</dbReference>
<proteinExistence type="predicted"/>
<sequence length="106" mass="11661">MNVEVKQFIFHAEHRNTLFTLAVNGRWPRTAAAGATVNDAVKHTKTPRCSTCAAMRHAEAPYGIPRWRTPFVCRPLAAGSAVPFPAAAPGSRFGWHALCCFLDRAR</sequence>
<gene>
    <name evidence="1" type="ORF">NPIL_107551</name>
</gene>
<protein>
    <submittedName>
        <fullName evidence="1">Uncharacterized protein</fullName>
    </submittedName>
</protein>
<name>A0A8X6N8R6_NEPPI</name>
<comment type="caution">
    <text evidence="1">The sequence shown here is derived from an EMBL/GenBank/DDBJ whole genome shotgun (WGS) entry which is preliminary data.</text>
</comment>
<evidence type="ECO:0000313" key="2">
    <source>
        <dbReference type="Proteomes" id="UP000887013"/>
    </source>
</evidence>
<dbReference type="AlphaFoldDB" id="A0A8X6N8R6"/>
<dbReference type="Proteomes" id="UP000887013">
    <property type="component" value="Unassembled WGS sequence"/>
</dbReference>
<accession>A0A8X6N8R6</accession>
<organism evidence="1 2">
    <name type="scientific">Nephila pilipes</name>
    <name type="common">Giant wood spider</name>
    <name type="synonym">Nephila maculata</name>
    <dbReference type="NCBI Taxonomy" id="299642"/>
    <lineage>
        <taxon>Eukaryota</taxon>
        <taxon>Metazoa</taxon>
        <taxon>Ecdysozoa</taxon>
        <taxon>Arthropoda</taxon>
        <taxon>Chelicerata</taxon>
        <taxon>Arachnida</taxon>
        <taxon>Araneae</taxon>
        <taxon>Araneomorphae</taxon>
        <taxon>Entelegynae</taxon>
        <taxon>Araneoidea</taxon>
        <taxon>Nephilidae</taxon>
        <taxon>Nephila</taxon>
    </lineage>
</organism>
<reference evidence="1" key="1">
    <citation type="submission" date="2020-08" db="EMBL/GenBank/DDBJ databases">
        <title>Multicomponent nature underlies the extraordinary mechanical properties of spider dragline silk.</title>
        <authorList>
            <person name="Kono N."/>
            <person name="Nakamura H."/>
            <person name="Mori M."/>
            <person name="Yoshida Y."/>
            <person name="Ohtoshi R."/>
            <person name="Malay A.D."/>
            <person name="Moran D.A.P."/>
            <person name="Tomita M."/>
            <person name="Numata K."/>
            <person name="Arakawa K."/>
        </authorList>
    </citation>
    <scope>NUCLEOTIDE SEQUENCE</scope>
</reference>
<keyword evidence="2" id="KW-1185">Reference proteome</keyword>
<evidence type="ECO:0000313" key="1">
    <source>
        <dbReference type="EMBL" id="GFT00459.1"/>
    </source>
</evidence>